<protein>
    <submittedName>
        <fullName evidence="1">DUF2125 domain-containing protein</fullName>
    </submittedName>
</protein>
<evidence type="ECO:0000313" key="2">
    <source>
        <dbReference type="Proteomes" id="UP000298179"/>
    </source>
</evidence>
<dbReference type="Proteomes" id="UP000298179">
    <property type="component" value="Unassembled WGS sequence"/>
</dbReference>
<proteinExistence type="predicted"/>
<dbReference type="EMBL" id="SOZD01000006">
    <property type="protein sequence ID" value="TFF19673.1"/>
    <property type="molecule type" value="Genomic_DNA"/>
</dbReference>
<dbReference type="InterPro" id="IPR018666">
    <property type="entry name" value="DUF2125"/>
</dbReference>
<comment type="caution">
    <text evidence="1">The sequence shown here is derived from an EMBL/GenBank/DDBJ whole genome shotgun (WGS) entry which is preliminary data.</text>
</comment>
<sequence>MAPSSDSPSKARRVLFVVALLVVLLAAALSGAWFYLASRLDGELTRAIEMARARGTEVECPNREVFGFPFRIGFRCDALSVVRSDVRPFKASAGAVRTAAQIYQPNRIVGELDSPLRIDGQGYPPLDIRWALAQASATFWTEGLDHFSVVTDEPKVALAQPASGGESLVDADHSEIHARRNDGNLDIFTLMKGGRLTFSDAPDLPALDASTDLTIDGAGNWLSGAARGLTGRELFADRHVSLRSFLLKMDKANAELSGDFTFDDEGQVNGKFQLAIAEPKEIARLVTSVAPKLKDIAVGIASALPMAGRQQDGRTVIELRVKNGVVAAGIFPIGKLPSLR</sequence>
<gene>
    <name evidence="1" type="ORF">E3C22_18425</name>
</gene>
<dbReference type="Pfam" id="PF09898">
    <property type="entry name" value="DUF2125"/>
    <property type="match status" value="1"/>
</dbReference>
<evidence type="ECO:0000313" key="1">
    <source>
        <dbReference type="EMBL" id="TFF19673.1"/>
    </source>
</evidence>
<dbReference type="OrthoDB" id="7169664at2"/>
<reference evidence="1 2" key="1">
    <citation type="submission" date="2019-03" db="EMBL/GenBank/DDBJ databases">
        <title>Jiella endophytica sp. nov., a novel endophytic bacterium isolated from root of Ficus microcarpa Linn. f.</title>
        <authorList>
            <person name="Tuo L."/>
        </authorList>
    </citation>
    <scope>NUCLEOTIDE SEQUENCE [LARGE SCALE GENOMIC DNA]</scope>
    <source>
        <strain evidence="1 2">CBS5Q-3</strain>
    </source>
</reference>
<accession>A0A4Y8REM5</accession>
<keyword evidence="2" id="KW-1185">Reference proteome</keyword>
<dbReference type="AlphaFoldDB" id="A0A4Y8REM5"/>
<organism evidence="1 2">
    <name type="scientific">Jiella endophytica</name>
    <dbReference type="NCBI Taxonomy" id="2558362"/>
    <lineage>
        <taxon>Bacteria</taxon>
        <taxon>Pseudomonadati</taxon>
        <taxon>Pseudomonadota</taxon>
        <taxon>Alphaproteobacteria</taxon>
        <taxon>Hyphomicrobiales</taxon>
        <taxon>Aurantimonadaceae</taxon>
        <taxon>Jiella</taxon>
    </lineage>
</organism>
<name>A0A4Y8REM5_9HYPH</name>
<dbReference type="RefSeq" id="WP_134763353.1">
    <property type="nucleotide sequence ID" value="NZ_SOZD01000006.1"/>
</dbReference>